<evidence type="ECO:0000256" key="1">
    <source>
        <dbReference type="SAM" id="Phobius"/>
    </source>
</evidence>
<dbReference type="STRING" id="1218173.BALCAV_0220950"/>
<dbReference type="Proteomes" id="UP000002754">
    <property type="component" value="Unassembled WGS sequence"/>
</dbReference>
<keyword evidence="4" id="KW-1185">Reference proteome</keyword>
<keyword evidence="1" id="KW-1133">Transmembrane helix</keyword>
<name>A0A094WFX1_ALKAL</name>
<dbReference type="EMBL" id="JALP01000068">
    <property type="protein sequence ID" value="THG91458.1"/>
    <property type="molecule type" value="Genomic_DNA"/>
</dbReference>
<comment type="caution">
    <text evidence="2">The sequence shown here is derived from an EMBL/GenBank/DDBJ whole genome shotgun (WGS) entry which is preliminary data.</text>
</comment>
<protein>
    <submittedName>
        <fullName evidence="2">Uncharacterized protein</fullName>
    </submittedName>
</protein>
<reference evidence="2 4" key="1">
    <citation type="journal article" date="2014" name="Genome Announc.">
        <title>Draft Genome Sequence of Bacillus alcalophilus AV1934, a Classic Alkaliphile Isolated from Human Feces in 1934.</title>
        <authorList>
            <person name="Attie O."/>
            <person name="Jayaprakash A."/>
            <person name="Shah H."/>
            <person name="Paulsen I.T."/>
            <person name="Morino M."/>
            <person name="Takahashi Y."/>
            <person name="Narumi I."/>
            <person name="Sachidanandam R."/>
            <person name="Satoh K."/>
            <person name="Ito M."/>
            <person name="Krulwich T.A."/>
        </authorList>
    </citation>
    <scope>NUCLEOTIDE SEQUENCE [LARGE SCALE GENOMIC DNA]</scope>
    <source>
        <strain evidence="2 4">AV1934</strain>
    </source>
</reference>
<feature type="transmembrane region" description="Helical" evidence="1">
    <location>
        <begin position="12"/>
        <end position="32"/>
    </location>
</feature>
<organism evidence="2 4">
    <name type="scientific">Alkalihalobacillus alcalophilus ATCC 27647 = CGMCC 1.3604</name>
    <dbReference type="NCBI Taxonomy" id="1218173"/>
    <lineage>
        <taxon>Bacteria</taxon>
        <taxon>Bacillati</taxon>
        <taxon>Bacillota</taxon>
        <taxon>Bacilli</taxon>
        <taxon>Bacillales</taxon>
        <taxon>Bacillaceae</taxon>
        <taxon>Alkalihalobacillus</taxon>
    </lineage>
</organism>
<proteinExistence type="predicted"/>
<dbReference type="SUPFAM" id="SSF48452">
    <property type="entry name" value="TPR-like"/>
    <property type="match status" value="1"/>
</dbReference>
<evidence type="ECO:0000313" key="4">
    <source>
        <dbReference type="Proteomes" id="UP000002754"/>
    </source>
</evidence>
<dbReference type="Gene3D" id="1.25.40.10">
    <property type="entry name" value="Tetratricopeptide repeat domain"/>
    <property type="match status" value="1"/>
</dbReference>
<sequence>MQMFDKNEKKLISRLIILLVTLIIIWCLLILLGKNISTEFNVEQFIEEQLVNQDDPNAQQSNTKDVISEIITTTDHAMKYIYYIIVAAAIFFSIVVIVIAFYQFNSSRQLKESLQEIYTQKIEHSVHNARTEIEQKVKIEVLKLAEERVDKLIENTNNIAVTANAQSILLKAENQKKAQEYEKASLTFKQGIEVIKQSGMEKEFDLLDVFMDAASCYSAIEDYINAERYYKEALNHEDTEKKYKVYYELAHIHLQKENRSLDFALDYVNKAILNNNFHRQSWFLKYNILSEMKNWAFRENDSLLEELFSAYKIAFKLNKFTTYIDTLTLIKQGSYKTHVHSNEDLDKFIIENGLETKEELKKLLSGQIGDIFDNDEFKI</sequence>
<dbReference type="EMBL" id="ALPT02000114">
    <property type="protein sequence ID" value="KGA95676.1"/>
    <property type="molecule type" value="Genomic_DNA"/>
</dbReference>
<dbReference type="InterPro" id="IPR011990">
    <property type="entry name" value="TPR-like_helical_dom_sf"/>
</dbReference>
<reference evidence="3 5" key="2">
    <citation type="submission" date="2014-01" db="EMBL/GenBank/DDBJ databases">
        <title>Draft genome sequencing of Bacillus alcalophilus CGMCC 1.3604.</title>
        <authorList>
            <person name="Yang J."/>
            <person name="Diao L."/>
            <person name="Yang S."/>
        </authorList>
    </citation>
    <scope>NUCLEOTIDE SEQUENCE [LARGE SCALE GENOMIC DNA]</scope>
    <source>
        <strain evidence="3 5">CGMCC 1.3604</strain>
    </source>
</reference>
<gene>
    <name evidence="3" type="ORF">AJ85_04720</name>
    <name evidence="2" type="ORF">BALCAV_0220950</name>
</gene>
<keyword evidence="1" id="KW-0472">Membrane</keyword>
<feature type="transmembrane region" description="Helical" evidence="1">
    <location>
        <begin position="80"/>
        <end position="102"/>
    </location>
</feature>
<dbReference type="Proteomes" id="UP000297014">
    <property type="component" value="Unassembled WGS sequence"/>
</dbReference>
<evidence type="ECO:0000313" key="3">
    <source>
        <dbReference type="EMBL" id="THG91458.1"/>
    </source>
</evidence>
<accession>A0A094WFX1</accession>
<keyword evidence="1" id="KW-0812">Transmembrane</keyword>
<dbReference type="RefSeq" id="WP_003321594.1">
    <property type="nucleotide sequence ID" value="NZ_ALPT02000114.1"/>
</dbReference>
<evidence type="ECO:0000313" key="5">
    <source>
        <dbReference type="Proteomes" id="UP000297014"/>
    </source>
</evidence>
<dbReference type="AlphaFoldDB" id="A0A094WFX1"/>
<evidence type="ECO:0000313" key="2">
    <source>
        <dbReference type="EMBL" id="KGA95676.1"/>
    </source>
</evidence>